<reference evidence="1" key="1">
    <citation type="submission" date="2014-11" db="EMBL/GenBank/DDBJ databases">
        <authorList>
            <person name="Amaro Gonzalez C."/>
        </authorList>
    </citation>
    <scope>NUCLEOTIDE SEQUENCE</scope>
</reference>
<accession>A0A0E9Q327</accession>
<evidence type="ECO:0000313" key="1">
    <source>
        <dbReference type="EMBL" id="JAH10528.1"/>
    </source>
</evidence>
<reference evidence="1" key="2">
    <citation type="journal article" date="2015" name="Fish Shellfish Immunol.">
        <title>Early steps in the European eel (Anguilla anguilla)-Vibrio vulnificus interaction in the gills: Role of the RtxA13 toxin.</title>
        <authorList>
            <person name="Callol A."/>
            <person name="Pajuelo D."/>
            <person name="Ebbesson L."/>
            <person name="Teles M."/>
            <person name="MacKenzie S."/>
            <person name="Amaro C."/>
        </authorList>
    </citation>
    <scope>NUCLEOTIDE SEQUENCE</scope>
</reference>
<dbReference type="EMBL" id="GBXM01098049">
    <property type="protein sequence ID" value="JAH10528.1"/>
    <property type="molecule type" value="Transcribed_RNA"/>
</dbReference>
<protein>
    <submittedName>
        <fullName evidence="1">Uncharacterized protein</fullName>
    </submittedName>
</protein>
<organism evidence="1">
    <name type="scientific">Anguilla anguilla</name>
    <name type="common">European freshwater eel</name>
    <name type="synonym">Muraena anguilla</name>
    <dbReference type="NCBI Taxonomy" id="7936"/>
    <lineage>
        <taxon>Eukaryota</taxon>
        <taxon>Metazoa</taxon>
        <taxon>Chordata</taxon>
        <taxon>Craniata</taxon>
        <taxon>Vertebrata</taxon>
        <taxon>Euteleostomi</taxon>
        <taxon>Actinopterygii</taxon>
        <taxon>Neopterygii</taxon>
        <taxon>Teleostei</taxon>
        <taxon>Anguilliformes</taxon>
        <taxon>Anguillidae</taxon>
        <taxon>Anguilla</taxon>
    </lineage>
</organism>
<dbReference type="AlphaFoldDB" id="A0A0E9Q327"/>
<proteinExistence type="predicted"/>
<name>A0A0E9Q327_ANGAN</name>
<sequence>MWKTWRSCLLIRRLLLK</sequence>